<evidence type="ECO:0000259" key="1">
    <source>
        <dbReference type="Pfam" id="PF06568"/>
    </source>
</evidence>
<accession>A0A135IJE6</accession>
<dbReference type="OMA" id="RCDIPHI"/>
<reference evidence="4 5" key="2">
    <citation type="journal article" date="2017" name="Genome Biol. Evol.">
        <title>Trajectories and Drivers of Genome Evolution in Surface-Associated Marine Phaeobacter.</title>
        <authorList>
            <person name="Freese H.M."/>
            <person name="Sikorski J."/>
            <person name="Bunk B."/>
            <person name="Scheuner C."/>
            <person name="Meier-Kolthoff J.P."/>
            <person name="Sproer C."/>
            <person name="Gram L."/>
            <person name="Overmann J."/>
        </authorList>
    </citation>
    <scope>NUCLEOTIDE SEQUENCE [LARGE SCALE GENOMIC DNA]</scope>
    <source>
        <strain evidence="2 5">P66</strain>
        <strain evidence="3 4">P88</strain>
    </source>
</reference>
<dbReference type="Pfam" id="PF06568">
    <property type="entry name" value="YjiS-like"/>
    <property type="match status" value="1"/>
</dbReference>
<protein>
    <submittedName>
        <fullName evidence="2 3">Small protein</fullName>
    </submittedName>
</protein>
<evidence type="ECO:0000313" key="5">
    <source>
        <dbReference type="Proteomes" id="UP000236536"/>
    </source>
</evidence>
<dbReference type="EMBL" id="CP010705">
    <property type="protein sequence ID" value="AUQ93042.1"/>
    <property type="molecule type" value="Genomic_DNA"/>
</dbReference>
<proteinExistence type="predicted"/>
<organism evidence="3 4">
    <name type="scientific">Phaeobacter inhibens</name>
    <dbReference type="NCBI Taxonomy" id="221822"/>
    <lineage>
        <taxon>Bacteria</taxon>
        <taxon>Pseudomonadati</taxon>
        <taxon>Pseudomonadota</taxon>
        <taxon>Alphaproteobacteria</taxon>
        <taxon>Rhodobacterales</taxon>
        <taxon>Roseobacteraceae</taxon>
        <taxon>Phaeobacter</taxon>
    </lineage>
</organism>
<dbReference type="Proteomes" id="UP000236447">
    <property type="component" value="Chromosome"/>
</dbReference>
<evidence type="ECO:0000313" key="4">
    <source>
        <dbReference type="Proteomes" id="UP000236447"/>
    </source>
</evidence>
<evidence type="ECO:0000313" key="2">
    <source>
        <dbReference type="EMBL" id="AUQ93042.1"/>
    </source>
</evidence>
<sequence length="71" mass="8029">MAHVINTTDTSVNIIARLRGLAEEIKDSWARRAEYKRTFAELDGLSNRDLADIGVRRCDIPHIAHVQAYGH</sequence>
<dbReference type="InterPro" id="IPR009506">
    <property type="entry name" value="YjiS-like"/>
</dbReference>
<dbReference type="EMBL" id="CP010725">
    <property type="protein sequence ID" value="AUR00484.1"/>
    <property type="molecule type" value="Genomic_DNA"/>
</dbReference>
<keyword evidence="5" id="KW-1185">Reference proteome</keyword>
<reference evidence="2 5" key="3">
    <citation type="journal article" date="2017" name="Int. J. Syst. Evol. Microbiol.">
        <title>Adaptation of Surface-Associated Bacteria to the Open Ocean: A Genomically Distinct Subpopulation of Phaeobacter gallaeciensis Colonizes Pacific Mesozooplankton.</title>
        <authorList>
            <person name="Freese H.M."/>
            <person name="Methner A."/>
            <person name="Overmann J."/>
        </authorList>
    </citation>
    <scope>NUCLEOTIDE SEQUENCE [LARGE SCALE GENOMIC DNA]</scope>
    <source>
        <strain evidence="2 5">P66</strain>
    </source>
</reference>
<dbReference type="GeneID" id="57289798"/>
<dbReference type="AlphaFoldDB" id="A0A135IJE6"/>
<dbReference type="Proteomes" id="UP000236536">
    <property type="component" value="Chromosome"/>
</dbReference>
<evidence type="ECO:0000313" key="3">
    <source>
        <dbReference type="EMBL" id="AUR00484.1"/>
    </source>
</evidence>
<name>A0A135IJE6_9RHOB</name>
<feature type="domain" description="YjiS-like" evidence="1">
    <location>
        <begin position="27"/>
        <end position="60"/>
    </location>
</feature>
<dbReference type="RefSeq" id="WP_014875988.1">
    <property type="nucleotide sequence ID" value="NZ_BSKP01000001.1"/>
</dbReference>
<reference evidence="3 4" key="1">
    <citation type="journal article" date="2017" name="Front. Microbiol.">
        <title>Phaeobacter piscinae sp. nov., a species of the Roseobacter group and potential aquaculture probiont.</title>
        <authorList>
            <person name="Sonnenschein E.C."/>
            <person name="Phippen C.B.W."/>
            <person name="Nielsen K.F."/>
            <person name="Mateiu R.V."/>
            <person name="Melchiorsen J."/>
            <person name="Gram L."/>
            <person name="Overmann J."/>
            <person name="Freese H.M."/>
        </authorList>
    </citation>
    <scope>NUCLEOTIDE SEQUENCE [LARGE SCALE GENOMIC DNA]</scope>
    <source>
        <strain evidence="3 4">P88</strain>
    </source>
</reference>
<gene>
    <name evidence="2" type="ORF">PhaeoP66_00214</name>
    <name evidence="3" type="ORF">PhaeoP88_03153</name>
</gene>